<organism evidence="2">
    <name type="scientific">marine sediment metagenome</name>
    <dbReference type="NCBI Taxonomy" id="412755"/>
    <lineage>
        <taxon>unclassified sequences</taxon>
        <taxon>metagenomes</taxon>
        <taxon>ecological metagenomes</taxon>
    </lineage>
</organism>
<feature type="domain" description="Glycosyltransferase subfamily 4-like N-terminal" evidence="1">
    <location>
        <begin position="3"/>
        <end position="116"/>
    </location>
</feature>
<dbReference type="AlphaFoldDB" id="X1ECU0"/>
<dbReference type="EMBL" id="BART01035960">
    <property type="protein sequence ID" value="GAH06473.1"/>
    <property type="molecule type" value="Genomic_DNA"/>
</dbReference>
<sequence length="141" mass="16303">MGKLVYDINIRLVNKGVNVKTVCSDIIFDSEVYNDENVIRLNAKKIVIKNMEYLYYGFNELLRYNKELDVDLIHVHFSHNYLSLYTGLLKILGKIHIPIITTSHGLPFGHKSRFAQNIANILYGLGKNITLLISTVFHHHY</sequence>
<evidence type="ECO:0000313" key="2">
    <source>
        <dbReference type="EMBL" id="GAH06473.1"/>
    </source>
</evidence>
<evidence type="ECO:0000259" key="1">
    <source>
        <dbReference type="Pfam" id="PF13439"/>
    </source>
</evidence>
<gene>
    <name evidence="2" type="ORF">S01H4_60843</name>
</gene>
<comment type="caution">
    <text evidence="2">The sequence shown here is derived from an EMBL/GenBank/DDBJ whole genome shotgun (WGS) entry which is preliminary data.</text>
</comment>
<proteinExistence type="predicted"/>
<dbReference type="Pfam" id="PF13439">
    <property type="entry name" value="Glyco_transf_4"/>
    <property type="match status" value="1"/>
</dbReference>
<protein>
    <recommendedName>
        <fullName evidence="1">Glycosyltransferase subfamily 4-like N-terminal domain-containing protein</fullName>
    </recommendedName>
</protein>
<reference evidence="2" key="1">
    <citation type="journal article" date="2014" name="Front. Microbiol.">
        <title>High frequency of phylogenetically diverse reductive dehalogenase-homologous genes in deep subseafloor sedimentary metagenomes.</title>
        <authorList>
            <person name="Kawai M."/>
            <person name="Futagami T."/>
            <person name="Toyoda A."/>
            <person name="Takaki Y."/>
            <person name="Nishi S."/>
            <person name="Hori S."/>
            <person name="Arai W."/>
            <person name="Tsubouchi T."/>
            <person name="Morono Y."/>
            <person name="Uchiyama I."/>
            <person name="Ito T."/>
            <person name="Fujiyama A."/>
            <person name="Inagaki F."/>
            <person name="Takami H."/>
        </authorList>
    </citation>
    <scope>NUCLEOTIDE SEQUENCE</scope>
    <source>
        <strain evidence="2">Expedition CK06-06</strain>
    </source>
</reference>
<name>X1ECU0_9ZZZZ</name>
<dbReference type="InterPro" id="IPR028098">
    <property type="entry name" value="Glyco_trans_4-like_N"/>
</dbReference>
<accession>X1ECU0</accession>
<dbReference type="SUPFAM" id="SSF53756">
    <property type="entry name" value="UDP-Glycosyltransferase/glycogen phosphorylase"/>
    <property type="match status" value="1"/>
</dbReference>
<dbReference type="Gene3D" id="3.40.50.2000">
    <property type="entry name" value="Glycogen Phosphorylase B"/>
    <property type="match status" value="1"/>
</dbReference>